<evidence type="ECO:0000256" key="7">
    <source>
        <dbReference type="ARBA" id="ARBA00022777"/>
    </source>
</evidence>
<keyword evidence="13" id="KW-1185">Reference proteome</keyword>
<keyword evidence="6" id="KW-0547">Nucleotide-binding</keyword>
<evidence type="ECO:0000313" key="13">
    <source>
        <dbReference type="Proteomes" id="UP001152484"/>
    </source>
</evidence>
<evidence type="ECO:0000256" key="4">
    <source>
        <dbReference type="ARBA" id="ARBA00022527"/>
    </source>
</evidence>
<dbReference type="Gene3D" id="1.10.510.10">
    <property type="entry name" value="Transferase(Phosphotransferase) domain 1"/>
    <property type="match status" value="1"/>
</dbReference>
<keyword evidence="5" id="KW-0808">Transferase</keyword>
<dbReference type="InterPro" id="IPR000719">
    <property type="entry name" value="Prot_kinase_dom"/>
</dbReference>
<proteinExistence type="predicted"/>
<evidence type="ECO:0000256" key="9">
    <source>
        <dbReference type="ARBA" id="ARBA00022840"/>
    </source>
</evidence>
<dbReference type="Pfam" id="PF07714">
    <property type="entry name" value="PK_Tyr_Ser-Thr"/>
    <property type="match status" value="1"/>
</dbReference>
<dbReference type="InterPro" id="IPR008271">
    <property type="entry name" value="Ser/Thr_kinase_AS"/>
</dbReference>
<organism evidence="12 13">
    <name type="scientific">Cuscuta europaea</name>
    <name type="common">European dodder</name>
    <dbReference type="NCBI Taxonomy" id="41803"/>
    <lineage>
        <taxon>Eukaryota</taxon>
        <taxon>Viridiplantae</taxon>
        <taxon>Streptophyta</taxon>
        <taxon>Embryophyta</taxon>
        <taxon>Tracheophyta</taxon>
        <taxon>Spermatophyta</taxon>
        <taxon>Magnoliopsida</taxon>
        <taxon>eudicotyledons</taxon>
        <taxon>Gunneridae</taxon>
        <taxon>Pentapetalae</taxon>
        <taxon>asterids</taxon>
        <taxon>lamiids</taxon>
        <taxon>Solanales</taxon>
        <taxon>Convolvulaceae</taxon>
        <taxon>Cuscuteae</taxon>
        <taxon>Cuscuta</taxon>
        <taxon>Cuscuta subgen. Cuscuta</taxon>
    </lineage>
</organism>
<dbReference type="InterPro" id="IPR011009">
    <property type="entry name" value="Kinase-like_dom_sf"/>
</dbReference>
<evidence type="ECO:0000256" key="6">
    <source>
        <dbReference type="ARBA" id="ARBA00022741"/>
    </source>
</evidence>
<dbReference type="PANTHER" id="PTHR45621">
    <property type="entry name" value="OS01G0588500 PROTEIN-RELATED"/>
    <property type="match status" value="1"/>
</dbReference>
<dbReference type="OrthoDB" id="4062651at2759"/>
<dbReference type="GO" id="GO:0006952">
    <property type="term" value="P:defense response"/>
    <property type="evidence" value="ECO:0007669"/>
    <property type="project" value="UniProtKB-KW"/>
</dbReference>
<evidence type="ECO:0000256" key="3">
    <source>
        <dbReference type="ARBA" id="ARBA00022475"/>
    </source>
</evidence>
<keyword evidence="9" id="KW-0067">ATP-binding</keyword>
<comment type="subcellular location">
    <subcellularLocation>
        <location evidence="1">Cell membrane</location>
    </subcellularLocation>
</comment>
<dbReference type="InterPro" id="IPR001245">
    <property type="entry name" value="Ser-Thr/Tyr_kinase_cat_dom"/>
</dbReference>
<name>A0A9P0ZXF9_CUSEU</name>
<dbReference type="PROSITE" id="PS00108">
    <property type="entry name" value="PROTEIN_KINASE_ST"/>
    <property type="match status" value="1"/>
</dbReference>
<dbReference type="GO" id="GO:0005886">
    <property type="term" value="C:plasma membrane"/>
    <property type="evidence" value="ECO:0007669"/>
    <property type="project" value="UniProtKB-SubCell"/>
</dbReference>
<gene>
    <name evidence="12" type="ORF">CEURO_LOCUS21994</name>
</gene>
<keyword evidence="8" id="KW-0611">Plant defense</keyword>
<dbReference type="EMBL" id="CAMAPE010000077">
    <property type="protein sequence ID" value="CAH9118560.1"/>
    <property type="molecule type" value="Genomic_DNA"/>
</dbReference>
<reference evidence="12" key="1">
    <citation type="submission" date="2022-07" db="EMBL/GenBank/DDBJ databases">
        <authorList>
            <person name="Macas J."/>
            <person name="Novak P."/>
            <person name="Neumann P."/>
        </authorList>
    </citation>
    <scope>NUCLEOTIDE SEQUENCE</scope>
</reference>
<keyword evidence="3" id="KW-0472">Membrane</keyword>
<accession>A0A9P0ZXF9</accession>
<dbReference type="EC" id="2.7.11.1" evidence="2"/>
<feature type="compositionally biased region" description="Basic and acidic residues" evidence="10">
    <location>
        <begin position="397"/>
        <end position="411"/>
    </location>
</feature>
<evidence type="ECO:0000313" key="12">
    <source>
        <dbReference type="EMBL" id="CAH9118560.1"/>
    </source>
</evidence>
<dbReference type="SUPFAM" id="SSF56112">
    <property type="entry name" value="Protein kinase-like (PK-like)"/>
    <property type="match status" value="1"/>
</dbReference>
<sequence length="433" mass="49013">MTLKIVINHMIPGCFKPSRKIRHAIDRTRKTQQPSTGHQRLSVHDLSDPGSPLSAMDLSSNSVIGSSLHVFTLSELRVITGDFSSANFLGEGGFGPVHKGFIDDRARPGLAAQPVAVKRLNLDGDQGHREWLVEVIILAQLKNPHLVKLIGYCWEADDRLLVYEYMTRGSLENHLFRRHSTCLPWMTRIRIALGAAKGLAFLHEQEQPVIYRDFKASNILLDSDYTAKLSDFGLAKDGPEGDETHVSTRIMGTHGYAAPEYLMTGHLTSLSDVYSFGVVLLEIITGRRAMDKKRPRREQNLVEWAKPLLRDSHKLEKILDPRLEGEYSTEGAKRVAALAYQCLSHHPKFRPTMKDVVKRLEHVLELRDMPSGPFVYITPFDSQNDVIKVKTKEGEAKEVEMEKKSCSEDVPKVAAQKQEKRHRQDNLYARQHK</sequence>
<protein>
    <recommendedName>
        <fullName evidence="2">non-specific serine/threonine protein kinase</fullName>
        <ecNumber evidence="2">2.7.11.1</ecNumber>
    </recommendedName>
</protein>
<evidence type="ECO:0000256" key="10">
    <source>
        <dbReference type="SAM" id="MobiDB-lite"/>
    </source>
</evidence>
<feature type="region of interest" description="Disordered" evidence="10">
    <location>
        <begin position="397"/>
        <end position="433"/>
    </location>
</feature>
<dbReference type="GO" id="GO:0005524">
    <property type="term" value="F:ATP binding"/>
    <property type="evidence" value="ECO:0007669"/>
    <property type="project" value="UniProtKB-KW"/>
</dbReference>
<evidence type="ECO:0000256" key="5">
    <source>
        <dbReference type="ARBA" id="ARBA00022679"/>
    </source>
</evidence>
<comment type="caution">
    <text evidence="12">The sequence shown here is derived from an EMBL/GenBank/DDBJ whole genome shotgun (WGS) entry which is preliminary data.</text>
</comment>
<keyword evidence="7" id="KW-0418">Kinase</keyword>
<keyword evidence="3" id="KW-1003">Cell membrane</keyword>
<dbReference type="GO" id="GO:0004674">
    <property type="term" value="F:protein serine/threonine kinase activity"/>
    <property type="evidence" value="ECO:0007669"/>
    <property type="project" value="UniProtKB-KW"/>
</dbReference>
<dbReference type="Proteomes" id="UP001152484">
    <property type="component" value="Unassembled WGS sequence"/>
</dbReference>
<dbReference type="AlphaFoldDB" id="A0A9P0ZXF9"/>
<evidence type="ECO:0000256" key="1">
    <source>
        <dbReference type="ARBA" id="ARBA00004236"/>
    </source>
</evidence>
<dbReference type="Gene3D" id="3.30.200.20">
    <property type="entry name" value="Phosphorylase Kinase, domain 1"/>
    <property type="match status" value="1"/>
</dbReference>
<evidence type="ECO:0000259" key="11">
    <source>
        <dbReference type="PROSITE" id="PS50011"/>
    </source>
</evidence>
<dbReference type="FunFam" id="3.30.200.20:FF:000228">
    <property type="entry name" value="Serine/threonine-protein kinase BIK1"/>
    <property type="match status" value="1"/>
</dbReference>
<keyword evidence="4" id="KW-0723">Serine/threonine-protein kinase</keyword>
<dbReference type="InterPro" id="IPR050823">
    <property type="entry name" value="Plant_Ser_Thr_Prot_Kinase"/>
</dbReference>
<feature type="region of interest" description="Disordered" evidence="10">
    <location>
        <begin position="27"/>
        <end position="49"/>
    </location>
</feature>
<feature type="domain" description="Protein kinase" evidence="11">
    <location>
        <begin position="83"/>
        <end position="365"/>
    </location>
</feature>
<evidence type="ECO:0000256" key="2">
    <source>
        <dbReference type="ARBA" id="ARBA00012513"/>
    </source>
</evidence>
<dbReference type="CDD" id="cd14066">
    <property type="entry name" value="STKc_IRAK"/>
    <property type="match status" value="1"/>
</dbReference>
<dbReference type="PROSITE" id="PS50011">
    <property type="entry name" value="PROTEIN_KINASE_DOM"/>
    <property type="match status" value="1"/>
</dbReference>
<evidence type="ECO:0000256" key="8">
    <source>
        <dbReference type="ARBA" id="ARBA00022821"/>
    </source>
</evidence>
<dbReference type="FunFam" id="1.10.510.10:FF:000258">
    <property type="entry name" value="Probable serine/threonine-protein kinase PBL8"/>
    <property type="match status" value="1"/>
</dbReference>